<dbReference type="Proteomes" id="UP000198635">
    <property type="component" value="Unassembled WGS sequence"/>
</dbReference>
<feature type="signal peptide" evidence="1">
    <location>
        <begin position="1"/>
        <end position="21"/>
    </location>
</feature>
<feature type="domain" description="Peptidoglycan binding-like" evidence="2">
    <location>
        <begin position="193"/>
        <end position="247"/>
    </location>
</feature>
<dbReference type="InterPro" id="IPR041215">
    <property type="entry name" value="FlgO_dom"/>
</dbReference>
<dbReference type="InterPro" id="IPR036365">
    <property type="entry name" value="PGBD-like_sf"/>
</dbReference>
<dbReference type="Pfam" id="PF01471">
    <property type="entry name" value="PG_binding_1"/>
    <property type="match status" value="1"/>
</dbReference>
<dbReference type="InterPro" id="IPR036366">
    <property type="entry name" value="PGBDSf"/>
</dbReference>
<name>A0A1I3NRA0_9BACT</name>
<evidence type="ECO:0000256" key="1">
    <source>
        <dbReference type="SAM" id="SignalP"/>
    </source>
</evidence>
<dbReference type="EMBL" id="FORX01000001">
    <property type="protein sequence ID" value="SFJ11813.1"/>
    <property type="molecule type" value="Genomic_DNA"/>
</dbReference>
<dbReference type="STRING" id="52560.SAMN04488082_101366"/>
<dbReference type="AlphaFoldDB" id="A0A1I3NRA0"/>
<organism evidence="4 5">
    <name type="scientific">Desulfomicrobium apsheronum</name>
    <dbReference type="NCBI Taxonomy" id="52560"/>
    <lineage>
        <taxon>Bacteria</taxon>
        <taxon>Pseudomonadati</taxon>
        <taxon>Thermodesulfobacteriota</taxon>
        <taxon>Desulfovibrionia</taxon>
        <taxon>Desulfovibrionales</taxon>
        <taxon>Desulfomicrobiaceae</taxon>
        <taxon>Desulfomicrobium</taxon>
    </lineage>
</organism>
<proteinExistence type="predicted"/>
<protein>
    <submittedName>
        <fullName evidence="4">Putative peptidoglycan binding domain-containing protein</fullName>
    </submittedName>
</protein>
<keyword evidence="1" id="KW-0732">Signal</keyword>
<keyword evidence="5" id="KW-1185">Reference proteome</keyword>
<dbReference type="RefSeq" id="WP_092372416.1">
    <property type="nucleotide sequence ID" value="NZ_FORX01000001.1"/>
</dbReference>
<dbReference type="InterPro" id="IPR002477">
    <property type="entry name" value="Peptidoglycan-bd-like"/>
</dbReference>
<dbReference type="SUPFAM" id="SSF47090">
    <property type="entry name" value="PGBD-like"/>
    <property type="match status" value="1"/>
</dbReference>
<evidence type="ECO:0000259" key="3">
    <source>
        <dbReference type="Pfam" id="PF17680"/>
    </source>
</evidence>
<dbReference type="Gene3D" id="1.10.101.10">
    <property type="entry name" value="PGBD-like superfamily/PGBD"/>
    <property type="match status" value="1"/>
</dbReference>
<evidence type="ECO:0000313" key="5">
    <source>
        <dbReference type="Proteomes" id="UP000198635"/>
    </source>
</evidence>
<sequence length="251" mass="26496">MIRPAIFLALLLCAFPISGQAQCGASRIDMLCDSLAAGLVSNLQVRLDRSGLIMTAPFADLHDVKSTSPLGRILAEELGNALTRHGYRLADTRVFMPSPYSLKEQGETALSAEPDQAGATAGLHTILTGTYALADGGLRISARLVQPTDHAVLATASCRLRLSEEVRSLLATAEPTPAALAQPTVLLNLKTKADAKRVQHALAAQGLYRGKIDGIWGRRSKAALASFRASLAMPATAEWDSATQAALLPTS</sequence>
<reference evidence="5" key="1">
    <citation type="submission" date="2016-10" db="EMBL/GenBank/DDBJ databases">
        <authorList>
            <person name="Varghese N."/>
            <person name="Submissions S."/>
        </authorList>
    </citation>
    <scope>NUCLEOTIDE SEQUENCE [LARGE SCALE GENOMIC DNA]</scope>
    <source>
        <strain evidence="5">DSM 5918</strain>
    </source>
</reference>
<dbReference type="Pfam" id="PF17680">
    <property type="entry name" value="FlgO"/>
    <property type="match status" value="1"/>
</dbReference>
<feature type="domain" description="FlgO" evidence="3">
    <location>
        <begin position="34"/>
        <end position="161"/>
    </location>
</feature>
<feature type="chain" id="PRO_5011739154" evidence="1">
    <location>
        <begin position="22"/>
        <end position="251"/>
    </location>
</feature>
<gene>
    <name evidence="4" type="ORF">SAMN04488082_101366</name>
</gene>
<evidence type="ECO:0000259" key="2">
    <source>
        <dbReference type="Pfam" id="PF01471"/>
    </source>
</evidence>
<accession>A0A1I3NRA0</accession>
<dbReference type="OrthoDB" id="5471186at2"/>
<evidence type="ECO:0000313" key="4">
    <source>
        <dbReference type="EMBL" id="SFJ11813.1"/>
    </source>
</evidence>